<dbReference type="InterPro" id="IPR042261">
    <property type="entry name" value="Lsr2-like_dimerization"/>
</dbReference>
<dbReference type="InterPro" id="IPR055370">
    <property type="entry name" value="Lsr2_DNA-bd"/>
</dbReference>
<dbReference type="RefSeq" id="WP_188810507.1">
    <property type="nucleotide sequence ID" value="NZ_BAAAWV010000001.1"/>
</dbReference>
<keyword evidence="1" id="KW-0238">DNA-binding</keyword>
<feature type="domain" description="Lsr2 dimerization" evidence="3">
    <location>
        <begin position="1"/>
        <end position="57"/>
    </location>
</feature>
<dbReference type="InterPro" id="IPR036625">
    <property type="entry name" value="E3-bd_dom_sf"/>
</dbReference>
<dbReference type="Proteomes" id="UP000596938">
    <property type="component" value="Unassembled WGS sequence"/>
</dbReference>
<dbReference type="Pfam" id="PF23359">
    <property type="entry name" value="Lsr2_DNA-bd"/>
    <property type="match status" value="1"/>
</dbReference>
<evidence type="ECO:0000256" key="1">
    <source>
        <dbReference type="ARBA" id="ARBA00023125"/>
    </source>
</evidence>
<evidence type="ECO:0000313" key="6">
    <source>
        <dbReference type="Proteomes" id="UP000596938"/>
    </source>
</evidence>
<accession>A0ABQ1XKH7</accession>
<gene>
    <name evidence="5" type="ORF">GCM10011577_19000</name>
</gene>
<feature type="region of interest" description="Disordered" evidence="2">
    <location>
        <begin position="54"/>
        <end position="77"/>
    </location>
</feature>
<protein>
    <submittedName>
        <fullName evidence="5">Lsr2 family protein</fullName>
    </submittedName>
</protein>
<evidence type="ECO:0000256" key="2">
    <source>
        <dbReference type="SAM" id="MobiDB-lite"/>
    </source>
</evidence>
<evidence type="ECO:0000313" key="5">
    <source>
        <dbReference type="EMBL" id="GGG96060.1"/>
    </source>
</evidence>
<evidence type="ECO:0000259" key="3">
    <source>
        <dbReference type="Pfam" id="PF11774"/>
    </source>
</evidence>
<dbReference type="Pfam" id="PF11774">
    <property type="entry name" value="Lsr2"/>
    <property type="match status" value="1"/>
</dbReference>
<proteinExistence type="predicted"/>
<name>A0ABQ1XKH7_9MICC</name>
<dbReference type="Gene3D" id="3.30.60.230">
    <property type="entry name" value="Lsr2, dimerization domain"/>
    <property type="match status" value="1"/>
</dbReference>
<evidence type="ECO:0000259" key="4">
    <source>
        <dbReference type="Pfam" id="PF23359"/>
    </source>
</evidence>
<sequence>MAKKTVVLLEDDIDGSEAKETISFALDGSEYEIDLNEGHASELREALERFTNAGRKMSGGRGRPAARAKSSHGSPDARAVRMWAAENGISVNTRGRIQAEVVEKYEAAH</sequence>
<keyword evidence="6" id="KW-1185">Reference proteome</keyword>
<reference evidence="6" key="1">
    <citation type="journal article" date="2019" name="Int. J. Syst. Evol. Microbiol.">
        <title>The Global Catalogue of Microorganisms (GCM) 10K type strain sequencing project: providing services to taxonomists for standard genome sequencing and annotation.</title>
        <authorList>
            <consortium name="The Broad Institute Genomics Platform"/>
            <consortium name="The Broad Institute Genome Sequencing Center for Infectious Disease"/>
            <person name="Wu L."/>
            <person name="Ma J."/>
        </authorList>
    </citation>
    <scope>NUCLEOTIDE SEQUENCE [LARGE SCALE GENOMIC DNA]</scope>
    <source>
        <strain evidence="6">CGMCC 1.1927</strain>
    </source>
</reference>
<dbReference type="EMBL" id="BMKU01000005">
    <property type="protein sequence ID" value="GGG96060.1"/>
    <property type="molecule type" value="Genomic_DNA"/>
</dbReference>
<comment type="caution">
    <text evidence="5">The sequence shown here is derived from an EMBL/GenBank/DDBJ whole genome shotgun (WGS) entry which is preliminary data.</text>
</comment>
<dbReference type="Gene3D" id="4.10.320.10">
    <property type="entry name" value="E3-binding domain"/>
    <property type="match status" value="1"/>
</dbReference>
<dbReference type="InterPro" id="IPR024412">
    <property type="entry name" value="Lsr2_dim_dom"/>
</dbReference>
<organism evidence="5 6">
    <name type="scientific">Pseudarthrobacter polychromogenes</name>
    <dbReference type="NCBI Taxonomy" id="1676"/>
    <lineage>
        <taxon>Bacteria</taxon>
        <taxon>Bacillati</taxon>
        <taxon>Actinomycetota</taxon>
        <taxon>Actinomycetes</taxon>
        <taxon>Micrococcales</taxon>
        <taxon>Micrococcaceae</taxon>
        <taxon>Pseudarthrobacter</taxon>
    </lineage>
</organism>
<feature type="domain" description="Lsr2 DNA-binding" evidence="4">
    <location>
        <begin position="74"/>
        <end position="108"/>
    </location>
</feature>